<accession>E3QYF5</accession>
<dbReference type="HOGENOM" id="CLU_1532427_0_0_1"/>
<dbReference type="OrthoDB" id="4851374at2759"/>
<feature type="region of interest" description="Disordered" evidence="1">
    <location>
        <begin position="63"/>
        <end position="138"/>
    </location>
</feature>
<dbReference type="Proteomes" id="UP000008782">
    <property type="component" value="Unassembled WGS sequence"/>
</dbReference>
<evidence type="ECO:0000313" key="2">
    <source>
        <dbReference type="EMBL" id="EFQ35893.1"/>
    </source>
</evidence>
<dbReference type="VEuPathDB" id="FungiDB:GLRG_11084"/>
<protein>
    <submittedName>
        <fullName evidence="2">Uncharacterized protein</fullName>
    </submittedName>
</protein>
<dbReference type="AlphaFoldDB" id="E3QYF5"/>
<proteinExistence type="predicted"/>
<dbReference type="RefSeq" id="XP_008099913.1">
    <property type="nucleotide sequence ID" value="XM_008101722.1"/>
</dbReference>
<dbReference type="GeneID" id="24416449"/>
<keyword evidence="3" id="KW-1185">Reference proteome</keyword>
<evidence type="ECO:0000313" key="3">
    <source>
        <dbReference type="Proteomes" id="UP000008782"/>
    </source>
</evidence>
<feature type="compositionally biased region" description="Low complexity" evidence="1">
    <location>
        <begin position="63"/>
        <end position="94"/>
    </location>
</feature>
<sequence>MAPRLDKMILDALEEVANKSRKPIDEVLRDTQTIIENNIVKEEPAAVDEALAQAAPVATPVKTANKAAAKTTAKTSAPKASAPAPAVAEASAPANKRSAQKPLVSAVKRAAPKVKAPASDSDTVPDEPVANPASQGNANQFPCEFSACSRVFHHKSSRNRVSIPAKARGVSVSNV</sequence>
<organism evidence="3">
    <name type="scientific">Colletotrichum graminicola (strain M1.001 / M2 / FGSC 10212)</name>
    <name type="common">Maize anthracnose fungus</name>
    <name type="synonym">Glomerella graminicola</name>
    <dbReference type="NCBI Taxonomy" id="645133"/>
    <lineage>
        <taxon>Eukaryota</taxon>
        <taxon>Fungi</taxon>
        <taxon>Dikarya</taxon>
        <taxon>Ascomycota</taxon>
        <taxon>Pezizomycotina</taxon>
        <taxon>Sordariomycetes</taxon>
        <taxon>Hypocreomycetidae</taxon>
        <taxon>Glomerellales</taxon>
        <taxon>Glomerellaceae</taxon>
        <taxon>Colletotrichum</taxon>
        <taxon>Colletotrichum graminicola species complex</taxon>
    </lineage>
</organism>
<dbReference type="EMBL" id="GG697402">
    <property type="protein sequence ID" value="EFQ35893.1"/>
    <property type="molecule type" value="Genomic_DNA"/>
</dbReference>
<reference evidence="3" key="1">
    <citation type="journal article" date="2012" name="Nat. Genet.">
        <title>Lifestyle transitions in plant pathogenic Colletotrichum fungi deciphered by genome and transcriptome analyses.</title>
        <authorList>
            <person name="O'Connell R.J."/>
            <person name="Thon M.R."/>
            <person name="Hacquard S."/>
            <person name="Amyotte S.G."/>
            <person name="Kleemann J."/>
            <person name="Torres M.F."/>
            <person name="Damm U."/>
            <person name="Buiate E.A."/>
            <person name="Epstein L."/>
            <person name="Alkan N."/>
            <person name="Altmueller J."/>
            <person name="Alvarado-Balderrama L."/>
            <person name="Bauser C.A."/>
            <person name="Becker C."/>
            <person name="Birren B.W."/>
            <person name="Chen Z."/>
            <person name="Choi J."/>
            <person name="Crouch J.A."/>
            <person name="Duvick J.P."/>
            <person name="Farman M.A."/>
            <person name="Gan P."/>
            <person name="Heiman D."/>
            <person name="Henrissat B."/>
            <person name="Howard R.J."/>
            <person name="Kabbage M."/>
            <person name="Koch C."/>
            <person name="Kracher B."/>
            <person name="Kubo Y."/>
            <person name="Law A.D."/>
            <person name="Lebrun M.-H."/>
            <person name="Lee Y.-H."/>
            <person name="Miyara I."/>
            <person name="Moore N."/>
            <person name="Neumann U."/>
            <person name="Nordstroem K."/>
            <person name="Panaccione D.G."/>
            <person name="Panstruga R."/>
            <person name="Place M."/>
            <person name="Proctor R.H."/>
            <person name="Prusky D."/>
            <person name="Rech G."/>
            <person name="Reinhardt R."/>
            <person name="Rollins J.A."/>
            <person name="Rounsley S."/>
            <person name="Schardl C.L."/>
            <person name="Schwartz D.C."/>
            <person name="Shenoy N."/>
            <person name="Shirasu K."/>
            <person name="Sikhakolli U.R."/>
            <person name="Stueber K."/>
            <person name="Sukno S.A."/>
            <person name="Sweigard J.A."/>
            <person name="Takano Y."/>
            <person name="Takahara H."/>
            <person name="Trail F."/>
            <person name="van der Does H.C."/>
            <person name="Voll L.M."/>
            <person name="Will I."/>
            <person name="Young S."/>
            <person name="Zeng Q."/>
            <person name="Zhang J."/>
            <person name="Zhou S."/>
            <person name="Dickman M.B."/>
            <person name="Schulze-Lefert P."/>
            <person name="Ver Loren van Themaat E."/>
            <person name="Ma L.-J."/>
            <person name="Vaillancourt L.J."/>
        </authorList>
    </citation>
    <scope>NUCLEOTIDE SEQUENCE [LARGE SCALE GENOMIC DNA]</scope>
    <source>
        <strain evidence="3">M1.001 / M2 / FGSC 10212</strain>
    </source>
</reference>
<dbReference type="eggNOG" id="ENOG502RKUW">
    <property type="taxonomic scope" value="Eukaryota"/>
</dbReference>
<gene>
    <name evidence="2" type="ORF">GLRG_11084</name>
</gene>
<name>E3QYF5_COLGM</name>
<evidence type="ECO:0000256" key="1">
    <source>
        <dbReference type="SAM" id="MobiDB-lite"/>
    </source>
</evidence>
<feature type="compositionally biased region" description="Low complexity" evidence="1">
    <location>
        <begin position="104"/>
        <end position="119"/>
    </location>
</feature>